<keyword evidence="3" id="KW-1185">Reference proteome</keyword>
<comment type="caution">
    <text evidence="2">The sequence shown here is derived from an EMBL/GenBank/DDBJ whole genome shotgun (WGS) entry which is preliminary data.</text>
</comment>
<keyword evidence="1" id="KW-0732">Signal</keyword>
<name>A0A846MMC7_9BACT</name>
<evidence type="ECO:0000313" key="3">
    <source>
        <dbReference type="Proteomes" id="UP000537126"/>
    </source>
</evidence>
<evidence type="ECO:0008006" key="4">
    <source>
        <dbReference type="Google" id="ProtNLM"/>
    </source>
</evidence>
<proteinExistence type="predicted"/>
<accession>A0A846MMC7</accession>
<gene>
    <name evidence="2" type="ORF">FHS56_000120</name>
</gene>
<dbReference type="InterPro" id="IPR037126">
    <property type="entry name" value="PdaC/RsiV-like_sf"/>
</dbReference>
<dbReference type="RefSeq" id="WP_166917953.1">
    <property type="nucleotide sequence ID" value="NZ_JAASRN010000001.1"/>
</dbReference>
<reference evidence="2 3" key="1">
    <citation type="submission" date="2020-03" db="EMBL/GenBank/DDBJ databases">
        <title>Genomic Encyclopedia of Type Strains, Phase IV (KMG-IV): sequencing the most valuable type-strain genomes for metagenomic binning, comparative biology and taxonomic classification.</title>
        <authorList>
            <person name="Goeker M."/>
        </authorList>
    </citation>
    <scope>NUCLEOTIDE SEQUENCE [LARGE SCALE GENOMIC DNA]</scope>
    <source>
        <strain evidence="2 3">DSM 5718</strain>
    </source>
</reference>
<organism evidence="2 3">
    <name type="scientific">Thermonema lapsum</name>
    <dbReference type="NCBI Taxonomy" id="28195"/>
    <lineage>
        <taxon>Bacteria</taxon>
        <taxon>Pseudomonadati</taxon>
        <taxon>Bacteroidota</taxon>
        <taxon>Cytophagia</taxon>
        <taxon>Cytophagales</taxon>
        <taxon>Thermonemataceae</taxon>
        <taxon>Thermonema</taxon>
    </lineage>
</organism>
<sequence length="283" mass="32015">MMKTIMTTAALAFLYLLTACESKTSGGEQKTIAQKNDNAPFVSDGSTPDRVQLPADAPPNEILKVEPYGHRYEHAKCENVAPCLVLELFLPSLICSQRAVGDLLNRHIRQYPAEQLSKRLKVSDTDIDKLLPSLYEALLAEGKRPPIEMYIGAEVTYSSPKLLCVGYSIFDSLHYLMLDMQDGHRLERREWLREDQEEELRRLLAAELRKTYNLSADEPLSKVGFRFKEPLPPLPKQMGYVSVMGQGEFFVAFYSNDDGATEQTGFPEIKIPFSKMKGILKMM</sequence>
<protein>
    <recommendedName>
        <fullName evidence="4">DUF3298 domain-containing protein</fullName>
    </recommendedName>
</protein>
<feature type="signal peptide" evidence="1">
    <location>
        <begin position="1"/>
        <end position="18"/>
    </location>
</feature>
<dbReference type="Gene3D" id="3.90.640.20">
    <property type="entry name" value="Heat-shock cognate protein, ATPase"/>
    <property type="match status" value="1"/>
</dbReference>
<dbReference type="EMBL" id="JAASRN010000001">
    <property type="protein sequence ID" value="NIK72634.1"/>
    <property type="molecule type" value="Genomic_DNA"/>
</dbReference>
<evidence type="ECO:0000313" key="2">
    <source>
        <dbReference type="EMBL" id="NIK72634.1"/>
    </source>
</evidence>
<dbReference type="Proteomes" id="UP000537126">
    <property type="component" value="Unassembled WGS sequence"/>
</dbReference>
<feature type="chain" id="PRO_5032804349" description="DUF3298 domain-containing protein" evidence="1">
    <location>
        <begin position="19"/>
        <end position="283"/>
    </location>
</feature>
<evidence type="ECO:0000256" key="1">
    <source>
        <dbReference type="SAM" id="SignalP"/>
    </source>
</evidence>
<dbReference type="AlphaFoldDB" id="A0A846MMC7"/>
<dbReference type="PROSITE" id="PS51257">
    <property type="entry name" value="PROKAR_LIPOPROTEIN"/>
    <property type="match status" value="1"/>
</dbReference>